<comment type="similarity">
    <text evidence="1">Belongs to the phosphatidylethanolamine-binding protein family.</text>
</comment>
<accession>A0A0C3CUE9</accession>
<gene>
    <name evidence="2" type="ORF">SCLCIDRAFT_1223980</name>
</gene>
<dbReference type="InterPro" id="IPR001858">
    <property type="entry name" value="Phosphatidylethanolamine-bd_CS"/>
</dbReference>
<dbReference type="InParanoid" id="A0A0C3CUE9"/>
<sequence length="200" mass="21838">MIDSYSAVVSALTAGDIIPEVIRLPFNPSARLVVSWPTSDKEASLGNTLTAPETALEPSVAFTPMITQAPYDEVSYTLVMTDPDAPSRKDPKFAQWRHWLVTGVKAPYPTNLDTGDLTAHFTQPATTPYYCPAPPPGSGPHRYVLLLYREPAIGVTIAPTAPERKNLPKDRGQWDAAVFAEEYGLELVAANFFYVEGPES</sequence>
<dbReference type="SUPFAM" id="SSF49777">
    <property type="entry name" value="PEBP-like"/>
    <property type="match status" value="1"/>
</dbReference>
<name>A0A0C3CUE9_9AGAM</name>
<dbReference type="Pfam" id="PF01161">
    <property type="entry name" value="PBP"/>
    <property type="match status" value="1"/>
</dbReference>
<dbReference type="PANTHER" id="PTHR11362">
    <property type="entry name" value="PHOSPHATIDYLETHANOLAMINE-BINDING PROTEIN"/>
    <property type="match status" value="1"/>
</dbReference>
<dbReference type="AlphaFoldDB" id="A0A0C3CUE9"/>
<dbReference type="GO" id="GO:0005543">
    <property type="term" value="F:phospholipid binding"/>
    <property type="evidence" value="ECO:0007669"/>
    <property type="project" value="TreeGrafter"/>
</dbReference>
<keyword evidence="3" id="KW-1185">Reference proteome</keyword>
<dbReference type="HOGENOM" id="CLU_043994_3_1_1"/>
<dbReference type="GO" id="GO:0030162">
    <property type="term" value="P:regulation of proteolysis"/>
    <property type="evidence" value="ECO:0007669"/>
    <property type="project" value="TreeGrafter"/>
</dbReference>
<dbReference type="InterPro" id="IPR008914">
    <property type="entry name" value="PEBP"/>
</dbReference>
<dbReference type="OrthoDB" id="2506647at2759"/>
<reference evidence="3" key="2">
    <citation type="submission" date="2015-01" db="EMBL/GenBank/DDBJ databases">
        <title>Evolutionary Origins and Diversification of the Mycorrhizal Mutualists.</title>
        <authorList>
            <consortium name="DOE Joint Genome Institute"/>
            <consortium name="Mycorrhizal Genomics Consortium"/>
            <person name="Kohler A."/>
            <person name="Kuo A."/>
            <person name="Nagy L.G."/>
            <person name="Floudas D."/>
            <person name="Copeland A."/>
            <person name="Barry K.W."/>
            <person name="Cichocki N."/>
            <person name="Veneault-Fourrey C."/>
            <person name="LaButti K."/>
            <person name="Lindquist E.A."/>
            <person name="Lipzen A."/>
            <person name="Lundell T."/>
            <person name="Morin E."/>
            <person name="Murat C."/>
            <person name="Riley R."/>
            <person name="Ohm R."/>
            <person name="Sun H."/>
            <person name="Tunlid A."/>
            <person name="Henrissat B."/>
            <person name="Grigoriev I.V."/>
            <person name="Hibbett D.S."/>
            <person name="Martin F."/>
        </authorList>
    </citation>
    <scope>NUCLEOTIDE SEQUENCE [LARGE SCALE GENOMIC DNA]</scope>
    <source>
        <strain evidence="3">Foug A</strain>
    </source>
</reference>
<dbReference type="PANTHER" id="PTHR11362:SF148">
    <property type="entry name" value="CARBOXYPEPTIDASE Y INHIBITOR"/>
    <property type="match status" value="1"/>
</dbReference>
<protein>
    <recommendedName>
        <fullName evidence="4">PEBP-like protein</fullName>
    </recommendedName>
</protein>
<dbReference type="PROSITE" id="PS01220">
    <property type="entry name" value="PBP"/>
    <property type="match status" value="1"/>
</dbReference>
<evidence type="ECO:0008006" key="4">
    <source>
        <dbReference type="Google" id="ProtNLM"/>
    </source>
</evidence>
<dbReference type="InterPro" id="IPR036610">
    <property type="entry name" value="PEBP-like_sf"/>
</dbReference>
<proteinExistence type="inferred from homology"/>
<evidence type="ECO:0000256" key="1">
    <source>
        <dbReference type="ARBA" id="ARBA00007091"/>
    </source>
</evidence>
<dbReference type="Gene3D" id="3.90.280.10">
    <property type="entry name" value="PEBP-like"/>
    <property type="match status" value="1"/>
</dbReference>
<evidence type="ECO:0000313" key="2">
    <source>
        <dbReference type="EMBL" id="KIM52170.1"/>
    </source>
</evidence>
<dbReference type="GO" id="GO:0046578">
    <property type="term" value="P:regulation of Ras protein signal transduction"/>
    <property type="evidence" value="ECO:0007669"/>
    <property type="project" value="TreeGrafter"/>
</dbReference>
<dbReference type="InterPro" id="IPR035810">
    <property type="entry name" value="PEBP_euk"/>
</dbReference>
<dbReference type="Proteomes" id="UP000053989">
    <property type="component" value="Unassembled WGS sequence"/>
</dbReference>
<dbReference type="CDD" id="cd00866">
    <property type="entry name" value="PEBP_euk"/>
    <property type="match status" value="1"/>
</dbReference>
<dbReference type="EMBL" id="KN822221">
    <property type="protein sequence ID" value="KIM52170.1"/>
    <property type="molecule type" value="Genomic_DNA"/>
</dbReference>
<dbReference type="GO" id="GO:0030414">
    <property type="term" value="F:peptidase inhibitor activity"/>
    <property type="evidence" value="ECO:0007669"/>
    <property type="project" value="TreeGrafter"/>
</dbReference>
<evidence type="ECO:0000313" key="3">
    <source>
        <dbReference type="Proteomes" id="UP000053989"/>
    </source>
</evidence>
<reference evidence="2 3" key="1">
    <citation type="submission" date="2014-04" db="EMBL/GenBank/DDBJ databases">
        <authorList>
            <consortium name="DOE Joint Genome Institute"/>
            <person name="Kuo A."/>
            <person name="Kohler A."/>
            <person name="Nagy L.G."/>
            <person name="Floudas D."/>
            <person name="Copeland A."/>
            <person name="Barry K.W."/>
            <person name="Cichocki N."/>
            <person name="Veneault-Fourrey C."/>
            <person name="LaButti K."/>
            <person name="Lindquist E.A."/>
            <person name="Lipzen A."/>
            <person name="Lundell T."/>
            <person name="Morin E."/>
            <person name="Murat C."/>
            <person name="Sun H."/>
            <person name="Tunlid A."/>
            <person name="Henrissat B."/>
            <person name="Grigoriev I.V."/>
            <person name="Hibbett D.S."/>
            <person name="Martin F."/>
            <person name="Nordberg H.P."/>
            <person name="Cantor M.N."/>
            <person name="Hua S.X."/>
        </authorList>
    </citation>
    <scope>NUCLEOTIDE SEQUENCE [LARGE SCALE GENOMIC DNA]</scope>
    <source>
        <strain evidence="2 3">Foug A</strain>
    </source>
</reference>
<organism evidence="2 3">
    <name type="scientific">Scleroderma citrinum Foug A</name>
    <dbReference type="NCBI Taxonomy" id="1036808"/>
    <lineage>
        <taxon>Eukaryota</taxon>
        <taxon>Fungi</taxon>
        <taxon>Dikarya</taxon>
        <taxon>Basidiomycota</taxon>
        <taxon>Agaricomycotina</taxon>
        <taxon>Agaricomycetes</taxon>
        <taxon>Agaricomycetidae</taxon>
        <taxon>Boletales</taxon>
        <taxon>Sclerodermatineae</taxon>
        <taxon>Sclerodermataceae</taxon>
        <taxon>Scleroderma</taxon>
    </lineage>
</organism>
<dbReference type="STRING" id="1036808.A0A0C3CUE9"/>